<keyword evidence="7 8" id="KW-0472">Membrane</keyword>
<keyword evidence="5" id="KW-0769">Symport</keyword>
<dbReference type="InterPro" id="IPR001991">
    <property type="entry name" value="Na-dicarboxylate_symporter"/>
</dbReference>
<dbReference type="PANTHER" id="PTHR42865:SF7">
    <property type="entry name" value="PROTON_GLUTAMATE-ASPARTATE SYMPORTER"/>
    <property type="match status" value="1"/>
</dbReference>
<dbReference type="EMBL" id="JPVN01000003">
    <property type="protein sequence ID" value="KGR79915.1"/>
    <property type="molecule type" value="Genomic_DNA"/>
</dbReference>
<dbReference type="PANTHER" id="PTHR42865">
    <property type="entry name" value="PROTON/GLUTAMATE-ASPARTATE SYMPORTER"/>
    <property type="match status" value="1"/>
</dbReference>
<keyword evidence="10" id="KW-1185">Reference proteome</keyword>
<feature type="transmembrane region" description="Helical" evidence="8">
    <location>
        <begin position="209"/>
        <end position="231"/>
    </location>
</feature>
<dbReference type="SUPFAM" id="SSF118215">
    <property type="entry name" value="Proton glutamate symport protein"/>
    <property type="match status" value="1"/>
</dbReference>
<reference evidence="9 10" key="1">
    <citation type="submission" date="2014-02" db="EMBL/GenBank/DDBJ databases">
        <title>Draft genome sequence of Lysinibacillus manganicus DSM 26584T.</title>
        <authorList>
            <person name="Zhang F."/>
            <person name="Wang G."/>
            <person name="Zhang L."/>
        </authorList>
    </citation>
    <scope>NUCLEOTIDE SEQUENCE [LARGE SCALE GENOMIC DNA]</scope>
    <source>
        <strain evidence="9 10">DSM 26584</strain>
    </source>
</reference>
<comment type="subcellular location">
    <subcellularLocation>
        <location evidence="1">Cell membrane</location>
        <topology evidence="1">Multi-pass membrane protein</topology>
    </subcellularLocation>
</comment>
<dbReference type="PROSITE" id="PS00714">
    <property type="entry name" value="NA_DICARBOXYL_SYMP_2"/>
    <property type="match status" value="1"/>
</dbReference>
<dbReference type="GO" id="GO:0005886">
    <property type="term" value="C:plasma membrane"/>
    <property type="evidence" value="ECO:0007669"/>
    <property type="project" value="UniProtKB-SubCell"/>
</dbReference>
<keyword evidence="2" id="KW-0813">Transport</keyword>
<dbReference type="InterPro" id="IPR036458">
    <property type="entry name" value="Na:dicarbo_symporter_sf"/>
</dbReference>
<dbReference type="PRINTS" id="PR00173">
    <property type="entry name" value="EDTRNSPORT"/>
</dbReference>
<comment type="caution">
    <text evidence="9">The sequence shown here is derived from an EMBL/GenBank/DDBJ whole genome shotgun (WGS) entry which is preliminary data.</text>
</comment>
<evidence type="ECO:0000313" key="10">
    <source>
        <dbReference type="Proteomes" id="UP000030416"/>
    </source>
</evidence>
<dbReference type="Gene3D" id="1.10.3860.10">
    <property type="entry name" value="Sodium:dicarboxylate symporter"/>
    <property type="match status" value="1"/>
</dbReference>
<evidence type="ECO:0000256" key="8">
    <source>
        <dbReference type="SAM" id="Phobius"/>
    </source>
</evidence>
<dbReference type="Proteomes" id="UP000030416">
    <property type="component" value="Unassembled WGS sequence"/>
</dbReference>
<accession>A0A0A3I8V4</accession>
<dbReference type="OrthoDB" id="9768885at2"/>
<keyword evidence="4 8" id="KW-0812">Transmembrane</keyword>
<gene>
    <name evidence="9" type="ORF">CD29_02850</name>
</gene>
<feature type="transmembrane region" description="Helical" evidence="8">
    <location>
        <begin position="178"/>
        <end position="203"/>
    </location>
</feature>
<evidence type="ECO:0000256" key="6">
    <source>
        <dbReference type="ARBA" id="ARBA00022989"/>
    </source>
</evidence>
<dbReference type="AlphaFoldDB" id="A0A0A3I8V4"/>
<evidence type="ECO:0000313" key="9">
    <source>
        <dbReference type="EMBL" id="KGR79915.1"/>
    </source>
</evidence>
<keyword evidence="3" id="KW-1003">Cell membrane</keyword>
<dbReference type="InterPro" id="IPR018107">
    <property type="entry name" value="Na-dicarboxylate_symporter_CS"/>
</dbReference>
<protein>
    <submittedName>
        <fullName evidence="9">Sodium:dicarboxylate symporter</fullName>
    </submittedName>
</protein>
<keyword evidence="6 8" id="KW-1133">Transmembrane helix</keyword>
<dbReference type="eggNOG" id="COG1301">
    <property type="taxonomic scope" value="Bacteria"/>
</dbReference>
<organism evidence="9 10">
    <name type="scientific">Ureibacillus manganicus DSM 26584</name>
    <dbReference type="NCBI Taxonomy" id="1384049"/>
    <lineage>
        <taxon>Bacteria</taxon>
        <taxon>Bacillati</taxon>
        <taxon>Bacillota</taxon>
        <taxon>Bacilli</taxon>
        <taxon>Bacillales</taxon>
        <taxon>Caryophanaceae</taxon>
        <taxon>Ureibacillus</taxon>
    </lineage>
</organism>
<dbReference type="Pfam" id="PF00375">
    <property type="entry name" value="SDF"/>
    <property type="match status" value="1"/>
</dbReference>
<feature type="transmembrane region" description="Helical" evidence="8">
    <location>
        <begin position="37"/>
        <end position="63"/>
    </location>
</feature>
<evidence type="ECO:0000256" key="1">
    <source>
        <dbReference type="ARBA" id="ARBA00004651"/>
    </source>
</evidence>
<evidence type="ECO:0000256" key="7">
    <source>
        <dbReference type="ARBA" id="ARBA00023136"/>
    </source>
</evidence>
<feature type="transmembrane region" description="Helical" evidence="8">
    <location>
        <begin position="344"/>
        <end position="366"/>
    </location>
</feature>
<evidence type="ECO:0000256" key="3">
    <source>
        <dbReference type="ARBA" id="ARBA00022475"/>
    </source>
</evidence>
<evidence type="ECO:0000256" key="5">
    <source>
        <dbReference type="ARBA" id="ARBA00022847"/>
    </source>
</evidence>
<feature type="transmembrane region" description="Helical" evidence="8">
    <location>
        <begin position="140"/>
        <end position="157"/>
    </location>
</feature>
<proteinExistence type="predicted"/>
<name>A0A0A3I8V4_9BACL</name>
<evidence type="ECO:0000256" key="4">
    <source>
        <dbReference type="ARBA" id="ARBA00022692"/>
    </source>
</evidence>
<sequence>MKKIGLLSQILIAFVIAIILGAIIGPNIEVVKPLGDLFLRLIKFIIVPLVLASLVIGIAGAGDLKQIGRMGGVSFTYYLGTTAIAVVIGLVLANIFRPGDGVNMTLSGEAAEPTAAPNVVQTLLNIIPTNPIESLVTANMLQIIFFALFLGIAISMIGDKAKPVYNFFEGLAEIMYKITGIVMKVAPIGVFGLIAPIVGQYGISVLLPLIKLILVVYAGCILHALIVYSGSVKLFANYNPLKFFKGIAPASLVAFSTSSSSGTLPITMKSTEENLGVSKKVSSFVLPLGATINMDGTALYQGVCVLFVAQFMGIELSIMQQLIIVLTATLASIGTAGVPGAGLIMLSMVITAVGLPLEAIALVAGVDRILDMIRTSVNVTGDASAAIVVQAIEDKRDLKASS</sequence>
<dbReference type="STRING" id="1384049.CD29_02850"/>
<feature type="transmembrane region" description="Helical" evidence="8">
    <location>
        <begin position="75"/>
        <end position="96"/>
    </location>
</feature>
<dbReference type="GO" id="GO:0006835">
    <property type="term" value="P:dicarboxylic acid transport"/>
    <property type="evidence" value="ECO:0007669"/>
    <property type="project" value="UniProtKB-ARBA"/>
</dbReference>
<dbReference type="GO" id="GO:0015293">
    <property type="term" value="F:symporter activity"/>
    <property type="evidence" value="ECO:0007669"/>
    <property type="project" value="UniProtKB-KW"/>
</dbReference>
<evidence type="ECO:0000256" key="2">
    <source>
        <dbReference type="ARBA" id="ARBA00022448"/>
    </source>
</evidence>
<dbReference type="RefSeq" id="WP_036182623.1">
    <property type="nucleotide sequence ID" value="NZ_AVDA01000003.1"/>
</dbReference>
<dbReference type="FunFam" id="1.10.3860.10:FF:000001">
    <property type="entry name" value="C4-dicarboxylate transport protein"/>
    <property type="match status" value="1"/>
</dbReference>